<dbReference type="InterPro" id="IPR003256">
    <property type="entry name" value="Ribosomal_uL24"/>
</dbReference>
<keyword evidence="2 5" id="KW-0689">Ribosomal protein</keyword>
<evidence type="ECO:0000256" key="5">
    <source>
        <dbReference type="HAMAP-Rule" id="MF_01326"/>
    </source>
</evidence>
<sequence length="101" mass="11109">MKLKKGDNVKVIAGKDRGKTGKIIKSFPLGGKVLVEGINQYKKHVRPKKQGEKGEIIIVSRPLDLSNVQLICPSCGQASKIGYQTGQKEKIRYCKKCKAAI</sequence>
<dbReference type="InterPro" id="IPR005825">
    <property type="entry name" value="Ribosomal_uL24_CS"/>
</dbReference>
<evidence type="ECO:0000313" key="9">
    <source>
        <dbReference type="Proteomes" id="UP000034810"/>
    </source>
</evidence>
<dbReference type="Pfam" id="PF00467">
    <property type="entry name" value="KOW"/>
    <property type="match status" value="1"/>
</dbReference>
<comment type="similarity">
    <text evidence="1 5 6">Belongs to the universal ribosomal protein uL24 family.</text>
</comment>
<dbReference type="CDD" id="cd06089">
    <property type="entry name" value="KOW_RPL26"/>
    <property type="match status" value="1"/>
</dbReference>
<dbReference type="SMART" id="SM00739">
    <property type="entry name" value="KOW"/>
    <property type="match status" value="1"/>
</dbReference>
<evidence type="ECO:0000259" key="7">
    <source>
        <dbReference type="SMART" id="SM00739"/>
    </source>
</evidence>
<dbReference type="SUPFAM" id="SSF50104">
    <property type="entry name" value="Translation proteins SH3-like domain"/>
    <property type="match status" value="1"/>
</dbReference>
<reference evidence="8 9" key="1">
    <citation type="journal article" date="2015" name="Nature">
        <title>rRNA introns, odd ribosomes, and small enigmatic genomes across a large radiation of phyla.</title>
        <authorList>
            <person name="Brown C.T."/>
            <person name="Hug L.A."/>
            <person name="Thomas B.C."/>
            <person name="Sharon I."/>
            <person name="Castelle C.J."/>
            <person name="Singh A."/>
            <person name="Wilkins M.J."/>
            <person name="Williams K.H."/>
            <person name="Banfield J.F."/>
        </authorList>
    </citation>
    <scope>NUCLEOTIDE SEQUENCE [LARGE SCALE GENOMIC DNA]</scope>
</reference>
<dbReference type="PATRIC" id="fig|1619011.3.peg.622"/>
<dbReference type="Pfam" id="PF17136">
    <property type="entry name" value="ribosomal_L24"/>
    <property type="match status" value="1"/>
</dbReference>
<accession>A0A0G1C8P5</accession>
<dbReference type="InterPro" id="IPR041988">
    <property type="entry name" value="Ribosomal_uL24_KOW"/>
</dbReference>
<dbReference type="GO" id="GO:0005840">
    <property type="term" value="C:ribosome"/>
    <property type="evidence" value="ECO:0007669"/>
    <property type="project" value="UniProtKB-KW"/>
</dbReference>
<dbReference type="InterPro" id="IPR005824">
    <property type="entry name" value="KOW"/>
</dbReference>
<keyword evidence="3 5" id="KW-0687">Ribonucleoprotein</keyword>
<dbReference type="InterPro" id="IPR014722">
    <property type="entry name" value="Rib_uL2_dom2"/>
</dbReference>
<dbReference type="GO" id="GO:0003735">
    <property type="term" value="F:structural constituent of ribosome"/>
    <property type="evidence" value="ECO:0007669"/>
    <property type="project" value="InterPro"/>
</dbReference>
<keyword evidence="5" id="KW-0694">RNA-binding</keyword>
<dbReference type="PROSITE" id="PS01108">
    <property type="entry name" value="RIBOSOMAL_L24"/>
    <property type="match status" value="1"/>
</dbReference>
<dbReference type="NCBIfam" id="TIGR01079">
    <property type="entry name" value="rplX_bact"/>
    <property type="match status" value="1"/>
</dbReference>
<keyword evidence="5" id="KW-0699">rRNA-binding</keyword>
<evidence type="ECO:0000256" key="6">
    <source>
        <dbReference type="RuleBase" id="RU003477"/>
    </source>
</evidence>
<gene>
    <name evidence="5" type="primary">rplX</name>
    <name evidence="8" type="ORF">UV58_C0016G0015</name>
</gene>
<evidence type="ECO:0000256" key="4">
    <source>
        <dbReference type="ARBA" id="ARBA00035206"/>
    </source>
</evidence>
<evidence type="ECO:0000256" key="3">
    <source>
        <dbReference type="ARBA" id="ARBA00023274"/>
    </source>
</evidence>
<dbReference type="InterPro" id="IPR008991">
    <property type="entry name" value="Translation_prot_SH3-like_sf"/>
</dbReference>
<comment type="function">
    <text evidence="5">One of two assembly initiator proteins, it binds directly to the 5'-end of the 23S rRNA, where it nucleates assembly of the 50S subunit.</text>
</comment>
<dbReference type="GO" id="GO:1990904">
    <property type="term" value="C:ribonucleoprotein complex"/>
    <property type="evidence" value="ECO:0007669"/>
    <property type="project" value="UniProtKB-KW"/>
</dbReference>
<evidence type="ECO:0000256" key="1">
    <source>
        <dbReference type="ARBA" id="ARBA00010618"/>
    </source>
</evidence>
<dbReference type="Gene3D" id="2.30.30.30">
    <property type="match status" value="1"/>
</dbReference>
<name>A0A0G1C8P5_9BACT</name>
<dbReference type="AlphaFoldDB" id="A0A0G1C8P5"/>
<dbReference type="InterPro" id="IPR057264">
    <property type="entry name" value="Ribosomal_uL24_C"/>
</dbReference>
<dbReference type="HAMAP" id="MF_01326_B">
    <property type="entry name" value="Ribosomal_uL24_B"/>
    <property type="match status" value="1"/>
</dbReference>
<comment type="function">
    <text evidence="5">One of the proteins that surrounds the polypeptide exit tunnel on the outside of the subunit.</text>
</comment>
<dbReference type="GO" id="GO:0019843">
    <property type="term" value="F:rRNA binding"/>
    <property type="evidence" value="ECO:0007669"/>
    <property type="project" value="UniProtKB-UniRule"/>
</dbReference>
<organism evidence="8 9">
    <name type="scientific">Candidatus Wolfebacteria bacterium GW2011_GWC1_43_10</name>
    <dbReference type="NCBI Taxonomy" id="1619011"/>
    <lineage>
        <taxon>Bacteria</taxon>
        <taxon>Candidatus Wolfeibacteriota</taxon>
    </lineage>
</organism>
<evidence type="ECO:0000256" key="2">
    <source>
        <dbReference type="ARBA" id="ARBA00022980"/>
    </source>
</evidence>
<dbReference type="Proteomes" id="UP000034810">
    <property type="component" value="Unassembled WGS sequence"/>
</dbReference>
<dbReference type="PANTHER" id="PTHR12903">
    <property type="entry name" value="MITOCHONDRIAL RIBOSOMAL PROTEIN L24"/>
    <property type="match status" value="1"/>
</dbReference>
<comment type="subunit">
    <text evidence="5">Part of the 50S ribosomal subunit.</text>
</comment>
<dbReference type="GO" id="GO:0006412">
    <property type="term" value="P:translation"/>
    <property type="evidence" value="ECO:0007669"/>
    <property type="project" value="UniProtKB-UniRule"/>
</dbReference>
<proteinExistence type="inferred from homology"/>
<evidence type="ECO:0000313" key="8">
    <source>
        <dbReference type="EMBL" id="KKS81784.1"/>
    </source>
</evidence>
<dbReference type="EMBL" id="LCFA01000016">
    <property type="protein sequence ID" value="KKS81784.1"/>
    <property type="molecule type" value="Genomic_DNA"/>
</dbReference>
<feature type="domain" description="KOW" evidence="7">
    <location>
        <begin position="2"/>
        <end position="29"/>
    </location>
</feature>
<protein>
    <recommendedName>
        <fullName evidence="4 5">Large ribosomal subunit protein uL24</fullName>
    </recommendedName>
</protein>
<comment type="caution">
    <text evidence="8">The sequence shown here is derived from an EMBL/GenBank/DDBJ whole genome shotgun (WGS) entry which is preliminary data.</text>
</comment>